<keyword evidence="3" id="KW-0064">Aspartyl protease</keyword>
<dbReference type="Pfam" id="PF00665">
    <property type="entry name" value="rve"/>
    <property type="match status" value="1"/>
</dbReference>
<dbReference type="InterPro" id="IPR054722">
    <property type="entry name" value="PolX-like_BBD"/>
</dbReference>
<dbReference type="GO" id="GO:0006508">
    <property type="term" value="P:proteolysis"/>
    <property type="evidence" value="ECO:0007669"/>
    <property type="project" value="UniProtKB-KW"/>
</dbReference>
<feature type="region of interest" description="Disordered" evidence="5">
    <location>
        <begin position="761"/>
        <end position="821"/>
    </location>
</feature>
<dbReference type="PANTHER" id="PTHR42648">
    <property type="entry name" value="TRANSPOSASE, PUTATIVE-RELATED"/>
    <property type="match status" value="1"/>
</dbReference>
<organism evidence="7 8">
    <name type="scientific">Dendrobium catenatum</name>
    <dbReference type="NCBI Taxonomy" id="906689"/>
    <lineage>
        <taxon>Eukaryota</taxon>
        <taxon>Viridiplantae</taxon>
        <taxon>Streptophyta</taxon>
        <taxon>Embryophyta</taxon>
        <taxon>Tracheophyta</taxon>
        <taxon>Spermatophyta</taxon>
        <taxon>Magnoliopsida</taxon>
        <taxon>Liliopsida</taxon>
        <taxon>Asparagales</taxon>
        <taxon>Orchidaceae</taxon>
        <taxon>Epidendroideae</taxon>
        <taxon>Malaxideae</taxon>
        <taxon>Dendrobiinae</taxon>
        <taxon>Dendrobium</taxon>
    </lineage>
</organism>
<evidence type="ECO:0000256" key="4">
    <source>
        <dbReference type="ARBA" id="ARBA00022801"/>
    </source>
</evidence>
<feature type="region of interest" description="Disordered" evidence="5">
    <location>
        <begin position="245"/>
        <end position="272"/>
    </location>
</feature>
<feature type="region of interest" description="Disordered" evidence="5">
    <location>
        <begin position="1"/>
        <end position="20"/>
    </location>
</feature>
<proteinExistence type="predicted"/>
<evidence type="ECO:0000259" key="6">
    <source>
        <dbReference type="PROSITE" id="PS50994"/>
    </source>
</evidence>
<dbReference type="InterPro" id="IPR036397">
    <property type="entry name" value="RNaseH_sf"/>
</dbReference>
<feature type="compositionally biased region" description="Polar residues" evidence="5">
    <location>
        <begin position="258"/>
        <end position="272"/>
    </location>
</feature>
<dbReference type="SUPFAM" id="SSF53098">
    <property type="entry name" value="Ribonuclease H-like"/>
    <property type="match status" value="1"/>
</dbReference>
<keyword evidence="8" id="KW-1185">Reference proteome</keyword>
<dbReference type="GO" id="GO:0003676">
    <property type="term" value="F:nucleic acid binding"/>
    <property type="evidence" value="ECO:0007669"/>
    <property type="project" value="InterPro"/>
</dbReference>
<dbReference type="InterPro" id="IPR025724">
    <property type="entry name" value="GAG-pre-integrase_dom"/>
</dbReference>
<dbReference type="InterPro" id="IPR043502">
    <property type="entry name" value="DNA/RNA_pol_sf"/>
</dbReference>
<keyword evidence="1" id="KW-0645">Protease</keyword>
<evidence type="ECO:0000256" key="3">
    <source>
        <dbReference type="ARBA" id="ARBA00022750"/>
    </source>
</evidence>
<dbReference type="Pfam" id="PF13976">
    <property type="entry name" value="gag_pre-integrs"/>
    <property type="match status" value="1"/>
</dbReference>
<feature type="compositionally biased region" description="Polar residues" evidence="5">
    <location>
        <begin position="776"/>
        <end position="785"/>
    </location>
</feature>
<dbReference type="InterPro" id="IPR057670">
    <property type="entry name" value="SH3_retrovirus"/>
</dbReference>
<dbReference type="EMBL" id="KZ503270">
    <property type="protein sequence ID" value="PKU66399.1"/>
    <property type="molecule type" value="Genomic_DNA"/>
</dbReference>
<reference evidence="7 8" key="2">
    <citation type="journal article" date="2017" name="Nature">
        <title>The Apostasia genome and the evolution of orchids.</title>
        <authorList>
            <person name="Zhang G.Q."/>
            <person name="Liu K.W."/>
            <person name="Li Z."/>
            <person name="Lohaus R."/>
            <person name="Hsiao Y.Y."/>
            <person name="Niu S.C."/>
            <person name="Wang J.Y."/>
            <person name="Lin Y.C."/>
            <person name="Xu Q."/>
            <person name="Chen L.J."/>
            <person name="Yoshida K."/>
            <person name="Fujiwara S."/>
            <person name="Wang Z.W."/>
            <person name="Zhang Y.Q."/>
            <person name="Mitsuda N."/>
            <person name="Wang M."/>
            <person name="Liu G.H."/>
            <person name="Pecoraro L."/>
            <person name="Huang H.X."/>
            <person name="Xiao X.J."/>
            <person name="Lin M."/>
            <person name="Wu X.Y."/>
            <person name="Wu W.L."/>
            <person name="Chen Y.Y."/>
            <person name="Chang S.B."/>
            <person name="Sakamoto S."/>
            <person name="Ohme-Takagi M."/>
            <person name="Yagi M."/>
            <person name="Zeng S.J."/>
            <person name="Shen C.Y."/>
            <person name="Yeh C.M."/>
            <person name="Luo Y.B."/>
            <person name="Tsai W.C."/>
            <person name="Van de Peer Y."/>
            <person name="Liu Z.J."/>
        </authorList>
    </citation>
    <scope>NUCLEOTIDE SEQUENCE [LARGE SCALE GENOMIC DNA]</scope>
    <source>
        <tissue evidence="7">The whole plant</tissue>
    </source>
</reference>
<accession>A0A2I0VSL5</accession>
<feature type="compositionally biased region" description="Low complexity" evidence="5">
    <location>
        <begin position="786"/>
        <end position="798"/>
    </location>
</feature>
<evidence type="ECO:0000256" key="5">
    <source>
        <dbReference type="SAM" id="MobiDB-lite"/>
    </source>
</evidence>
<dbReference type="InterPro" id="IPR012337">
    <property type="entry name" value="RNaseH-like_sf"/>
</dbReference>
<dbReference type="Pfam" id="PF22936">
    <property type="entry name" value="Pol_BBD"/>
    <property type="match status" value="1"/>
</dbReference>
<feature type="domain" description="Integrase catalytic" evidence="6">
    <location>
        <begin position="506"/>
        <end position="672"/>
    </location>
</feature>
<dbReference type="InterPro" id="IPR001584">
    <property type="entry name" value="Integrase_cat-core"/>
</dbReference>
<keyword evidence="4" id="KW-0378">Hydrolase</keyword>
<dbReference type="Proteomes" id="UP000233837">
    <property type="component" value="Unassembled WGS sequence"/>
</dbReference>
<evidence type="ECO:0000256" key="2">
    <source>
        <dbReference type="ARBA" id="ARBA00022723"/>
    </source>
</evidence>
<dbReference type="Pfam" id="PF25597">
    <property type="entry name" value="SH3_retrovirus"/>
    <property type="match status" value="1"/>
</dbReference>
<dbReference type="PANTHER" id="PTHR42648:SF26">
    <property type="entry name" value="INTEGRASE CATALYTIC DOMAIN-CONTAINING PROTEIN"/>
    <property type="match status" value="1"/>
</dbReference>
<evidence type="ECO:0000313" key="8">
    <source>
        <dbReference type="Proteomes" id="UP000233837"/>
    </source>
</evidence>
<evidence type="ECO:0000256" key="1">
    <source>
        <dbReference type="ARBA" id="ARBA00022670"/>
    </source>
</evidence>
<dbReference type="Pfam" id="PF14223">
    <property type="entry name" value="Retrotran_gag_2"/>
    <property type="match status" value="1"/>
</dbReference>
<name>A0A2I0VSL5_9ASPA</name>
<gene>
    <name evidence="7" type="ORF">MA16_Dca009642</name>
</gene>
<evidence type="ECO:0000313" key="7">
    <source>
        <dbReference type="EMBL" id="PKU66399.1"/>
    </source>
</evidence>
<dbReference type="PROSITE" id="PS50994">
    <property type="entry name" value="INTEGRASE"/>
    <property type="match status" value="1"/>
</dbReference>
<dbReference type="Pfam" id="PF07727">
    <property type="entry name" value="RVT_2"/>
    <property type="match status" value="1"/>
</dbReference>
<dbReference type="SUPFAM" id="SSF56672">
    <property type="entry name" value="DNA/RNA polymerases"/>
    <property type="match status" value="1"/>
</dbReference>
<reference evidence="7 8" key="1">
    <citation type="journal article" date="2016" name="Sci. Rep.">
        <title>The Dendrobium catenatum Lindl. genome sequence provides insights into polysaccharide synthase, floral development and adaptive evolution.</title>
        <authorList>
            <person name="Zhang G.Q."/>
            <person name="Xu Q."/>
            <person name="Bian C."/>
            <person name="Tsai W.C."/>
            <person name="Yeh C.M."/>
            <person name="Liu K.W."/>
            <person name="Yoshida K."/>
            <person name="Zhang L.S."/>
            <person name="Chang S.B."/>
            <person name="Chen F."/>
            <person name="Shi Y."/>
            <person name="Su Y.Y."/>
            <person name="Zhang Y.Q."/>
            <person name="Chen L.J."/>
            <person name="Yin Y."/>
            <person name="Lin M."/>
            <person name="Huang H."/>
            <person name="Deng H."/>
            <person name="Wang Z.W."/>
            <person name="Zhu S.L."/>
            <person name="Zhao X."/>
            <person name="Deng C."/>
            <person name="Niu S.C."/>
            <person name="Huang J."/>
            <person name="Wang M."/>
            <person name="Liu G.H."/>
            <person name="Yang H.J."/>
            <person name="Xiao X.J."/>
            <person name="Hsiao Y.Y."/>
            <person name="Wu W.L."/>
            <person name="Chen Y.Y."/>
            <person name="Mitsuda N."/>
            <person name="Ohme-Takagi M."/>
            <person name="Luo Y.B."/>
            <person name="Van de Peer Y."/>
            <person name="Liu Z.J."/>
        </authorList>
    </citation>
    <scope>NUCLEOTIDE SEQUENCE [LARGE SCALE GENOMIC DNA]</scope>
    <source>
        <tissue evidence="7">The whole plant</tissue>
    </source>
</reference>
<dbReference type="InterPro" id="IPR013103">
    <property type="entry name" value="RVT_2"/>
</dbReference>
<dbReference type="GO" id="GO:0004190">
    <property type="term" value="F:aspartic-type endopeptidase activity"/>
    <property type="evidence" value="ECO:0007669"/>
    <property type="project" value="UniProtKB-KW"/>
</dbReference>
<dbReference type="GO" id="GO:0046872">
    <property type="term" value="F:metal ion binding"/>
    <property type="evidence" value="ECO:0007669"/>
    <property type="project" value="UniProtKB-KW"/>
</dbReference>
<protein>
    <submittedName>
        <fullName evidence="7">Retrovirus-related Pol polyprotein from transposon TNT 1-94</fullName>
    </submittedName>
</protein>
<sequence length="1201" mass="133528">MEESSSSHPLSAQLEESNSDTPAISSSLKFVLANIKNFVQSSLSTDNYPVWKSQILKIIRANSLDSFLDPTVSAPNKTIIKNDGTTATNPSYAKWIFTDQNLAAAICATISAPILPHVLNLDTTSSIWSTLETRFQSTNRSRVIQLKNELHHISLKNSTMLQYITQVKTIVDQITAAGSNVDTEDIILYILNGLPNSYQSFKTSIRTILTPLNLDQLYPLLISEEIHLAADSARNASLPESQVALFSSRGRGRKSRNDQSQPGSSNREQSTKNSVTCQICLKRGHNASACWHRANLQYVPTTPSSRNTALQASSSPGYTDWYLDSGASSHMTKSVENLSISAPYRGTDSITIGDGSSVSIENSGKGLLPTPSRKLSLSNLLHSPSLKYNLLSISKLTRDNNLAITFDPHGFCFKDLMTSQVILQGPCSGGLYTLRTPSTTASPQALHSTVKVSAPWHDRLGHPNSQTMARIASCNSYISTKSNSVSCHWCNKTKTHKLAFTLSDSRKNATLELIHSDVWGPAPSASASGLLYYVIFVDDYSRFTWLFPMYHKSDVYPIFTMFKTNIENYTSRKIKCLRTDGGGEYMSKQFTTFLQHHGIQHQVSCPHTPEQNGVAERKHRHIFETTRTLLHRASLPYTLWPDAVLTAVYLINRMPSQNTKNMSPFELLHNRKPDYKHLRIFGCACFPLIPASQRTKLQPTAMNNVFLGYSDIHKGYKCLNPNTNKITISRHVTFDESFFPYTTNSQPVQSQENQICPLLLTPILPQPPKTTPAPDSVQQFSQNDNATSSTTAVPSSATGLNSSQSPAQDAPSIIKPSHPMITRLRTGSLKPITRLNLLHTETNSSSPSTPTSYSEASKQQVWRQAMASEFFALQQQGTWSLVPLPQNCPALGSKWTYRIKTHADGSIAKYKARLVAQGNHQEYGLDYTETFSPLAKLPTIRILLAVAIQYNWPVQQLDVANAFLHGHLTEKVYMRQPKGFEDSTNPEHVCLLHKAIYGLKQAPRQWYNTFSSALVSLGFAHSTADPSLLIMQKQSIRIYLLVYVDDILVTGNDTDAINSILHKLSTTFAMKNLGEAHSFLGIKIDRTNTSFFLSQQSYVMSILNTAKLSNCNTLSNPSCTKMPSAPPADVLLSDPTVYRQITGSLQYLTLTRPDIAYNVNQLSQHMHQPEAQHFYLLKRLLRYLKGTSDFGIPITKSNLLL</sequence>
<dbReference type="AlphaFoldDB" id="A0A2I0VSL5"/>
<dbReference type="GO" id="GO:0015074">
    <property type="term" value="P:DNA integration"/>
    <property type="evidence" value="ECO:0007669"/>
    <property type="project" value="InterPro"/>
</dbReference>
<dbReference type="InterPro" id="IPR039537">
    <property type="entry name" value="Retrotran_Ty1/copia-like"/>
</dbReference>
<dbReference type="Gene3D" id="3.30.420.10">
    <property type="entry name" value="Ribonuclease H-like superfamily/Ribonuclease H"/>
    <property type="match status" value="1"/>
</dbReference>
<keyword evidence="2" id="KW-0479">Metal-binding</keyword>